<dbReference type="EMBL" id="MLAK01000753">
    <property type="protein sequence ID" value="OHT05572.1"/>
    <property type="molecule type" value="Genomic_DNA"/>
</dbReference>
<dbReference type="RefSeq" id="XP_068358708.1">
    <property type="nucleotide sequence ID" value="XM_068505073.1"/>
</dbReference>
<dbReference type="Proteomes" id="UP000179807">
    <property type="component" value="Unassembled WGS sequence"/>
</dbReference>
<name>A0A1J4K786_9EUKA</name>
<accession>A0A1J4K786</accession>
<dbReference type="GeneID" id="94839777"/>
<organism evidence="1 2">
    <name type="scientific">Tritrichomonas foetus</name>
    <dbReference type="NCBI Taxonomy" id="1144522"/>
    <lineage>
        <taxon>Eukaryota</taxon>
        <taxon>Metamonada</taxon>
        <taxon>Parabasalia</taxon>
        <taxon>Tritrichomonadida</taxon>
        <taxon>Tritrichomonadidae</taxon>
        <taxon>Tritrichomonas</taxon>
    </lineage>
</organism>
<comment type="caution">
    <text evidence="1">The sequence shown here is derived from an EMBL/GenBank/DDBJ whole genome shotgun (WGS) entry which is preliminary data.</text>
</comment>
<dbReference type="VEuPathDB" id="TrichDB:TRFO_26642"/>
<sequence>MGNSGSNSGISYPKAVTELAETKGIPIEVAYVVYSRFSGISDKKDKISKATFQNYFPFVSQNAFDNMLTYLNVTSFDVSLANFSDLYLCISPAMSNTKMIELLYGVFVTENGFCYDAFIDELQANMITKTQNEIEILRTEFEEGIENPNGCVTHENYLKKLETIKIPIIDLAKNLIFSSFIFQ</sequence>
<evidence type="ECO:0000313" key="2">
    <source>
        <dbReference type="Proteomes" id="UP000179807"/>
    </source>
</evidence>
<gene>
    <name evidence="1" type="ORF">TRFO_26642</name>
</gene>
<reference evidence="1" key="1">
    <citation type="submission" date="2016-10" db="EMBL/GenBank/DDBJ databases">
        <authorList>
            <person name="Benchimol M."/>
            <person name="Almeida L.G."/>
            <person name="Vasconcelos A.T."/>
            <person name="Perreira-Neves A."/>
            <person name="Rosa I.A."/>
            <person name="Tasca T."/>
            <person name="Bogo M.R."/>
            <person name="de Souza W."/>
        </authorList>
    </citation>
    <scope>NUCLEOTIDE SEQUENCE [LARGE SCALE GENOMIC DNA]</scope>
    <source>
        <strain evidence="1">K</strain>
    </source>
</reference>
<protein>
    <submittedName>
        <fullName evidence="1">Uncharacterized protein</fullName>
    </submittedName>
</protein>
<proteinExistence type="predicted"/>
<dbReference type="AlphaFoldDB" id="A0A1J4K786"/>
<evidence type="ECO:0000313" key="1">
    <source>
        <dbReference type="EMBL" id="OHT05572.1"/>
    </source>
</evidence>
<keyword evidence="2" id="KW-1185">Reference proteome</keyword>